<sequence length="71" mass="7742">MLRSGRCRIAPTELSGRFTFCRCMGRYIYEADNVRGVSSSGNHCTSIGMSNKDHGTGDGSESLACHVDIIR</sequence>
<protein>
    <submittedName>
        <fullName evidence="1">Uncharacterized protein</fullName>
    </submittedName>
</protein>
<evidence type="ECO:0000313" key="2">
    <source>
        <dbReference type="Proteomes" id="UP001344906"/>
    </source>
</evidence>
<dbReference type="Proteomes" id="UP001344906">
    <property type="component" value="Unassembled WGS sequence"/>
</dbReference>
<evidence type="ECO:0000313" key="1">
    <source>
        <dbReference type="EMBL" id="GLV60130.1"/>
    </source>
</evidence>
<dbReference type="EMBL" id="BSRI01000002">
    <property type="protein sequence ID" value="GLV60130.1"/>
    <property type="molecule type" value="Genomic_DNA"/>
</dbReference>
<keyword evidence="2" id="KW-1185">Reference proteome</keyword>
<accession>A0ABQ6G0V8</accession>
<name>A0ABQ6G0V8_9CHLR</name>
<gene>
    <name evidence="1" type="ORF">KDH_69530</name>
</gene>
<reference evidence="1 2" key="1">
    <citation type="submission" date="2023-02" db="EMBL/GenBank/DDBJ databases">
        <title>Dictyobacter halimunensis sp. nov., a new member of the class Ktedonobacteria from forest soil in a geothermal area.</title>
        <authorList>
            <person name="Rachmania M.K."/>
            <person name="Ningsih F."/>
            <person name="Sakai Y."/>
            <person name="Yabe S."/>
            <person name="Yokota A."/>
            <person name="Sjamsuridzal W."/>
        </authorList>
    </citation>
    <scope>NUCLEOTIDE SEQUENCE [LARGE SCALE GENOMIC DNA]</scope>
    <source>
        <strain evidence="1 2">S3.2.2.5</strain>
    </source>
</reference>
<organism evidence="1 2">
    <name type="scientific">Dictyobacter halimunensis</name>
    <dbReference type="NCBI Taxonomy" id="3026934"/>
    <lineage>
        <taxon>Bacteria</taxon>
        <taxon>Bacillati</taxon>
        <taxon>Chloroflexota</taxon>
        <taxon>Ktedonobacteria</taxon>
        <taxon>Ktedonobacterales</taxon>
        <taxon>Dictyobacteraceae</taxon>
        <taxon>Dictyobacter</taxon>
    </lineage>
</organism>
<comment type="caution">
    <text evidence="1">The sequence shown here is derived from an EMBL/GenBank/DDBJ whole genome shotgun (WGS) entry which is preliminary data.</text>
</comment>
<proteinExistence type="predicted"/>